<proteinExistence type="predicted"/>
<dbReference type="PROSITE" id="PS50966">
    <property type="entry name" value="ZF_SWIM"/>
    <property type="match status" value="1"/>
</dbReference>
<accession>Q0W8Z9</accession>
<gene>
    <name evidence="3" type="ORF">LRC106</name>
</gene>
<dbReference type="RefSeq" id="WP_012037360.1">
    <property type="nucleotide sequence ID" value="NC_009464.1"/>
</dbReference>
<dbReference type="STRING" id="351160.LRC106"/>
<keyword evidence="1" id="KW-0863">Zinc-finger</keyword>
<feature type="domain" description="SWIM-type" evidence="2">
    <location>
        <begin position="63"/>
        <end position="98"/>
    </location>
</feature>
<dbReference type="OrthoDB" id="41163at2157"/>
<keyword evidence="4" id="KW-1185">Reference proteome</keyword>
<reference evidence="3 4" key="1">
    <citation type="journal article" date="2006" name="Science">
        <title>Genome of rice cluster I archaea -- the key methane producers in the rice rhizosphere.</title>
        <authorList>
            <person name="Erkel C."/>
            <person name="Kube M."/>
            <person name="Reinhardt R."/>
            <person name="Liesack W."/>
        </authorList>
    </citation>
    <scope>NUCLEOTIDE SEQUENCE [LARGE SCALE GENOMIC DNA]</scope>
    <source>
        <strain evidence="4">DSM 22066 / NBRC 105507 / MRE50</strain>
    </source>
</reference>
<protein>
    <recommendedName>
        <fullName evidence="2">SWIM-type domain-containing protein</fullName>
    </recommendedName>
</protein>
<evidence type="ECO:0000313" key="3">
    <source>
        <dbReference type="EMBL" id="CAJ35127.1"/>
    </source>
</evidence>
<evidence type="ECO:0000313" key="4">
    <source>
        <dbReference type="Proteomes" id="UP000000663"/>
    </source>
</evidence>
<sequence>MQQAGATGSTDLRKLTEQDISKLFSPKILERGIEYFEEGRLQRPFVYRSSIMAECHGTQPENYHTSIDVRDDNIVASCTCPYAFGYCKHIAAVLYAWVKRPSAFADLGESEEILSRLDKSQIVEIVMDMIRYDPDVMYVINLRLTSAGELTDFTRREVAAIFSEEYVDYLNVREIVKKLDIFREYASDLAREKKTDTALALIEPVIDAIVANYTRLDDADALMANFFGAAMDMYGSLLSVIKDEGKLRIHLTRALDWYMDAEWGLESDVLKFLADYPVRLGQNKYMIDAVELKISDFKRSFISTSPKYSEEHEYIDERIGRLNILRSELRRNAFR</sequence>
<dbReference type="AlphaFoldDB" id="Q0W8Z9"/>
<evidence type="ECO:0000259" key="2">
    <source>
        <dbReference type="PROSITE" id="PS50966"/>
    </source>
</evidence>
<dbReference type="GO" id="GO:0008270">
    <property type="term" value="F:zinc ion binding"/>
    <property type="evidence" value="ECO:0007669"/>
    <property type="project" value="UniProtKB-KW"/>
</dbReference>
<dbReference type="Proteomes" id="UP000000663">
    <property type="component" value="Chromosome"/>
</dbReference>
<dbReference type="GeneID" id="5143050"/>
<dbReference type="Pfam" id="PF04434">
    <property type="entry name" value="SWIM"/>
    <property type="match status" value="1"/>
</dbReference>
<keyword evidence="1" id="KW-0479">Metal-binding</keyword>
<dbReference type="InterPro" id="IPR007527">
    <property type="entry name" value="Znf_SWIM"/>
</dbReference>
<organism evidence="3 4">
    <name type="scientific">Methanocella arvoryzae (strain DSM 22066 / NBRC 105507 / MRE50)</name>
    <dbReference type="NCBI Taxonomy" id="351160"/>
    <lineage>
        <taxon>Archaea</taxon>
        <taxon>Methanobacteriati</taxon>
        <taxon>Methanobacteriota</taxon>
        <taxon>Stenosarchaea group</taxon>
        <taxon>Methanomicrobia</taxon>
        <taxon>Methanocellales</taxon>
        <taxon>Methanocellaceae</taxon>
        <taxon>Methanocella</taxon>
    </lineage>
</organism>
<dbReference type="KEGG" id="rci:LRC106"/>
<name>Q0W8Z9_METAR</name>
<evidence type="ECO:0000256" key="1">
    <source>
        <dbReference type="PROSITE-ProRule" id="PRU00325"/>
    </source>
</evidence>
<dbReference type="EMBL" id="AM114193">
    <property type="protein sequence ID" value="CAJ35127.1"/>
    <property type="molecule type" value="Genomic_DNA"/>
</dbReference>
<dbReference type="eggNOG" id="arCOG03429">
    <property type="taxonomic scope" value="Archaea"/>
</dbReference>
<keyword evidence="1" id="KW-0862">Zinc</keyword>